<evidence type="ECO:0000256" key="3">
    <source>
        <dbReference type="ARBA" id="ARBA00022630"/>
    </source>
</evidence>
<feature type="domain" description="Acyl-CoA dehydrogenase/oxidase N-terminal" evidence="9">
    <location>
        <begin position="8"/>
        <end position="117"/>
    </location>
</feature>
<dbReference type="KEGG" id="pis:Pisl_1964"/>
<dbReference type="GO" id="GO:0050660">
    <property type="term" value="F:flavin adenine dinucleotide binding"/>
    <property type="evidence" value="ECO:0007669"/>
    <property type="project" value="InterPro"/>
</dbReference>
<organism evidence="10 11">
    <name type="scientific">Pyrobaculum islandicum (strain DSM 4184 / JCM 9189 / GEO3)</name>
    <dbReference type="NCBI Taxonomy" id="384616"/>
    <lineage>
        <taxon>Archaea</taxon>
        <taxon>Thermoproteota</taxon>
        <taxon>Thermoprotei</taxon>
        <taxon>Thermoproteales</taxon>
        <taxon>Thermoproteaceae</taxon>
        <taxon>Pyrobaculum</taxon>
    </lineage>
</organism>
<evidence type="ECO:0000256" key="1">
    <source>
        <dbReference type="ARBA" id="ARBA00001974"/>
    </source>
</evidence>
<accession>A1RVX9</accession>
<keyword evidence="4 6" id="KW-0274">FAD</keyword>
<dbReference type="GeneID" id="4616605"/>
<evidence type="ECO:0000256" key="5">
    <source>
        <dbReference type="ARBA" id="ARBA00023002"/>
    </source>
</evidence>
<dbReference type="InterPro" id="IPR046373">
    <property type="entry name" value="Acyl-CoA_Oxase/DH_mid-dom_sf"/>
</dbReference>
<dbReference type="InterPro" id="IPR009075">
    <property type="entry name" value="AcylCo_DH/oxidase_C"/>
</dbReference>
<comment type="cofactor">
    <cofactor evidence="1 6">
        <name>FAD</name>
        <dbReference type="ChEBI" id="CHEBI:57692"/>
    </cofactor>
</comment>
<protein>
    <submittedName>
        <fullName evidence="10">Acyl-CoA dehydrogenase domain protein</fullName>
    </submittedName>
</protein>
<feature type="domain" description="Acyl-CoA dehydrogenase/oxidase C-terminal" evidence="7">
    <location>
        <begin position="230"/>
        <end position="372"/>
    </location>
</feature>
<dbReference type="Gene3D" id="2.40.110.10">
    <property type="entry name" value="Butyryl-CoA Dehydrogenase, subunit A, domain 2"/>
    <property type="match status" value="1"/>
</dbReference>
<evidence type="ECO:0000313" key="11">
    <source>
        <dbReference type="Proteomes" id="UP000002595"/>
    </source>
</evidence>
<feature type="domain" description="Acyl-CoA oxidase/dehydrogenase middle" evidence="8">
    <location>
        <begin position="121"/>
        <end position="215"/>
    </location>
</feature>
<dbReference type="eggNOG" id="arCOG01707">
    <property type="taxonomic scope" value="Archaea"/>
</dbReference>
<dbReference type="GO" id="GO:0003995">
    <property type="term" value="F:acyl-CoA dehydrogenase activity"/>
    <property type="evidence" value="ECO:0007669"/>
    <property type="project" value="TreeGrafter"/>
</dbReference>
<dbReference type="Pfam" id="PF02771">
    <property type="entry name" value="Acyl-CoA_dh_N"/>
    <property type="match status" value="1"/>
</dbReference>
<dbReference type="PIRSF" id="PIRSF016578">
    <property type="entry name" value="HsaA"/>
    <property type="match status" value="1"/>
</dbReference>
<keyword evidence="3 6" id="KW-0285">Flavoprotein</keyword>
<dbReference type="FunFam" id="1.20.140.10:FF:000004">
    <property type="entry name" value="Acyl-CoA dehydrogenase FadE25"/>
    <property type="match status" value="1"/>
</dbReference>
<dbReference type="RefSeq" id="WP_011763686.1">
    <property type="nucleotide sequence ID" value="NC_008701.1"/>
</dbReference>
<keyword evidence="11" id="KW-1185">Reference proteome</keyword>
<dbReference type="InterPro" id="IPR009100">
    <property type="entry name" value="AcylCoA_DH/oxidase_NM_dom_sf"/>
</dbReference>
<dbReference type="Pfam" id="PF00441">
    <property type="entry name" value="Acyl-CoA_dh_1"/>
    <property type="match status" value="1"/>
</dbReference>
<proteinExistence type="inferred from homology"/>
<evidence type="ECO:0000256" key="4">
    <source>
        <dbReference type="ARBA" id="ARBA00022827"/>
    </source>
</evidence>
<dbReference type="InterPro" id="IPR013786">
    <property type="entry name" value="AcylCoA_DH/ox_N"/>
</dbReference>
<sequence>MFPQLDEIHTLVRKTAREFVEKRVEPNARRIDQGWYPKELLREMGELGLLAPHAPPEYGGPGLDFRSMVIVVEELAKASPALATVTEVQGSMIVYDLIHYASGELKEKWLEPAIRGEKIIAFALSEPCCGSDAFSLETTAERVGGSWVINGTKLWITSGLYADAFLVAARTGSPKEKHKTVTLFLVERGRCVETAPVAVMGVRGTGTAEVKFNNCEVGDEAIVGGLNGAFKVVLEDLNNGRTCVGAIGLGIAQGAIKEAESYTKRRVAFDMPIINFQVVQHYIASIKAQIEAVRGVVYTAAYFRDKNSELFPLYAQIAKYLGSRLAVDATRTAMQIMGGFGYSTDSKVEMLYRDAKATEIYEGANEIVLNTLFKLAEKYG</sequence>
<keyword evidence="5 6" id="KW-0560">Oxidoreductase</keyword>
<dbReference type="Proteomes" id="UP000002595">
    <property type="component" value="Chromosome"/>
</dbReference>
<dbReference type="AlphaFoldDB" id="A1RVX9"/>
<dbReference type="PANTHER" id="PTHR43884:SF12">
    <property type="entry name" value="ISOVALERYL-COA DEHYDROGENASE, MITOCHONDRIAL-RELATED"/>
    <property type="match status" value="1"/>
</dbReference>
<evidence type="ECO:0000256" key="6">
    <source>
        <dbReference type="RuleBase" id="RU362125"/>
    </source>
</evidence>
<evidence type="ECO:0000259" key="7">
    <source>
        <dbReference type="Pfam" id="PF00441"/>
    </source>
</evidence>
<evidence type="ECO:0000259" key="9">
    <source>
        <dbReference type="Pfam" id="PF02771"/>
    </source>
</evidence>
<dbReference type="FunFam" id="2.40.110.10:FF:000002">
    <property type="entry name" value="Acyl-CoA dehydrogenase fadE12"/>
    <property type="match status" value="1"/>
</dbReference>
<gene>
    <name evidence="10" type="ordered locus">Pisl_1964</name>
</gene>
<dbReference type="OrthoDB" id="275197at2157"/>
<evidence type="ECO:0000313" key="10">
    <source>
        <dbReference type="EMBL" id="ABL89111.1"/>
    </source>
</evidence>
<dbReference type="PANTHER" id="PTHR43884">
    <property type="entry name" value="ACYL-COA DEHYDROGENASE"/>
    <property type="match status" value="1"/>
</dbReference>
<name>A1RVX9_PYRIL</name>
<dbReference type="Pfam" id="PF02770">
    <property type="entry name" value="Acyl-CoA_dh_M"/>
    <property type="match status" value="1"/>
</dbReference>
<evidence type="ECO:0000256" key="2">
    <source>
        <dbReference type="ARBA" id="ARBA00009347"/>
    </source>
</evidence>
<dbReference type="InterPro" id="IPR037069">
    <property type="entry name" value="AcylCoA_DH/ox_N_sf"/>
</dbReference>
<evidence type="ECO:0000259" key="8">
    <source>
        <dbReference type="Pfam" id="PF02770"/>
    </source>
</evidence>
<dbReference type="FunFam" id="1.10.540.10:FF:000002">
    <property type="entry name" value="Acyl-CoA dehydrogenase FadE19"/>
    <property type="match status" value="1"/>
</dbReference>
<dbReference type="SUPFAM" id="SSF47203">
    <property type="entry name" value="Acyl-CoA dehydrogenase C-terminal domain-like"/>
    <property type="match status" value="1"/>
</dbReference>
<reference evidence="10" key="1">
    <citation type="submission" date="2006-12" db="EMBL/GenBank/DDBJ databases">
        <title>Complete sequence of Pyrobaculum islandicum DSM 4184.</title>
        <authorList>
            <person name="Copeland A."/>
            <person name="Lucas S."/>
            <person name="Lapidus A."/>
            <person name="Barry K."/>
            <person name="Detter J.C."/>
            <person name="Glavina del Rio T."/>
            <person name="Dalin E."/>
            <person name="Tice H."/>
            <person name="Pitluck S."/>
            <person name="Meincke L."/>
            <person name="Brettin T."/>
            <person name="Bruce D."/>
            <person name="Han C."/>
            <person name="Tapia R."/>
            <person name="Gilna P."/>
            <person name="Schmutz J."/>
            <person name="Larimer F."/>
            <person name="Land M."/>
            <person name="Hauser L."/>
            <person name="Kyrpides N."/>
            <person name="Mikhailova N."/>
            <person name="Cozen A.E."/>
            <person name="Fitz-Gibbon S.T."/>
            <person name="House C.H."/>
            <person name="Saltikov C."/>
            <person name="Lowe T."/>
            <person name="Richardson P."/>
        </authorList>
    </citation>
    <scope>NUCLEOTIDE SEQUENCE [LARGE SCALE GENOMIC DNA]</scope>
    <source>
        <strain evidence="10">DSM 4184</strain>
    </source>
</reference>
<dbReference type="InterPro" id="IPR006091">
    <property type="entry name" value="Acyl-CoA_Oxase/DH_mid-dom"/>
</dbReference>
<dbReference type="Gene3D" id="1.10.540.10">
    <property type="entry name" value="Acyl-CoA dehydrogenase/oxidase, N-terminal domain"/>
    <property type="match status" value="1"/>
</dbReference>
<dbReference type="SUPFAM" id="SSF56645">
    <property type="entry name" value="Acyl-CoA dehydrogenase NM domain-like"/>
    <property type="match status" value="1"/>
</dbReference>
<dbReference type="Gene3D" id="1.20.140.10">
    <property type="entry name" value="Butyryl-CoA Dehydrogenase, subunit A, domain 3"/>
    <property type="match status" value="1"/>
</dbReference>
<dbReference type="EMBL" id="CP000504">
    <property type="protein sequence ID" value="ABL89111.1"/>
    <property type="molecule type" value="Genomic_DNA"/>
</dbReference>
<dbReference type="InterPro" id="IPR036250">
    <property type="entry name" value="AcylCo_DH-like_C"/>
</dbReference>
<dbReference type="HOGENOM" id="CLU_018204_0_2_2"/>
<dbReference type="STRING" id="384616.Pisl_1964"/>
<comment type="similarity">
    <text evidence="2 6">Belongs to the acyl-CoA dehydrogenase family.</text>
</comment>